<dbReference type="InterPro" id="IPR026182">
    <property type="entry name" value="ANAPC15"/>
</dbReference>
<reference evidence="2 3" key="1">
    <citation type="journal article" date="2013" name="BMC Genomics">
        <title>The miniature genome of a carnivorous plant Genlisea aurea contains a low number of genes and short non-coding sequences.</title>
        <authorList>
            <person name="Leushkin E.V."/>
            <person name="Sutormin R.A."/>
            <person name="Nabieva E.R."/>
            <person name="Penin A.A."/>
            <person name="Kondrashov A.S."/>
            <person name="Logacheva M.D."/>
        </authorList>
    </citation>
    <scope>NUCLEOTIDE SEQUENCE [LARGE SCALE GENOMIC DNA]</scope>
</reference>
<dbReference type="EMBL" id="AUSU01009013">
    <property type="protein sequence ID" value="EPS58652.1"/>
    <property type="molecule type" value="Genomic_DNA"/>
</dbReference>
<sequence>MQFPGYINQHPWPRRIIPTSYLLPIQWPQPQSEEILLAMEEAEYEEKLNEIRKSNNNIVPMGKVRADTEKEEFDNEADDDDDNGEESEGDEFEQETA</sequence>
<evidence type="ECO:0000313" key="3">
    <source>
        <dbReference type="Proteomes" id="UP000015453"/>
    </source>
</evidence>
<dbReference type="GO" id="GO:0090266">
    <property type="term" value="P:regulation of mitotic cell cycle spindle assembly checkpoint"/>
    <property type="evidence" value="ECO:0007669"/>
    <property type="project" value="InterPro"/>
</dbReference>
<evidence type="ECO:0008006" key="4">
    <source>
        <dbReference type="Google" id="ProtNLM"/>
    </source>
</evidence>
<accession>S8DGY4</accession>
<protein>
    <recommendedName>
        <fullName evidence="4">Anaphase-promoting complex subunit 15</fullName>
    </recommendedName>
</protein>
<feature type="region of interest" description="Disordered" evidence="1">
    <location>
        <begin position="60"/>
        <end position="97"/>
    </location>
</feature>
<dbReference type="PANTHER" id="PTHR37771">
    <property type="entry name" value="OS02G0593400 PROTEIN"/>
    <property type="match status" value="1"/>
</dbReference>
<gene>
    <name evidence="2" type="ORF">M569_16163</name>
</gene>
<dbReference type="GO" id="GO:0005680">
    <property type="term" value="C:anaphase-promoting complex"/>
    <property type="evidence" value="ECO:0007669"/>
    <property type="project" value="InterPro"/>
</dbReference>
<keyword evidence="3" id="KW-1185">Reference proteome</keyword>
<feature type="compositionally biased region" description="Acidic residues" evidence="1">
    <location>
        <begin position="69"/>
        <end position="97"/>
    </location>
</feature>
<dbReference type="OrthoDB" id="766467at2759"/>
<evidence type="ECO:0000256" key="1">
    <source>
        <dbReference type="SAM" id="MobiDB-lite"/>
    </source>
</evidence>
<proteinExistence type="predicted"/>
<name>S8DGY4_9LAMI</name>
<dbReference type="Pfam" id="PF15243">
    <property type="entry name" value="ANAPC15"/>
    <property type="match status" value="1"/>
</dbReference>
<comment type="caution">
    <text evidence="2">The sequence shown here is derived from an EMBL/GenBank/DDBJ whole genome shotgun (WGS) entry which is preliminary data.</text>
</comment>
<organism evidence="2 3">
    <name type="scientific">Genlisea aurea</name>
    <dbReference type="NCBI Taxonomy" id="192259"/>
    <lineage>
        <taxon>Eukaryota</taxon>
        <taxon>Viridiplantae</taxon>
        <taxon>Streptophyta</taxon>
        <taxon>Embryophyta</taxon>
        <taxon>Tracheophyta</taxon>
        <taxon>Spermatophyta</taxon>
        <taxon>Magnoliopsida</taxon>
        <taxon>eudicotyledons</taxon>
        <taxon>Gunneridae</taxon>
        <taxon>Pentapetalae</taxon>
        <taxon>asterids</taxon>
        <taxon>lamiids</taxon>
        <taxon>Lamiales</taxon>
        <taxon>Lentibulariaceae</taxon>
        <taxon>Genlisea</taxon>
    </lineage>
</organism>
<dbReference type="AlphaFoldDB" id="S8DGY4"/>
<evidence type="ECO:0000313" key="2">
    <source>
        <dbReference type="EMBL" id="EPS58652.1"/>
    </source>
</evidence>
<dbReference type="PANTHER" id="PTHR37771:SF2">
    <property type="entry name" value="OS02G0593400 PROTEIN"/>
    <property type="match status" value="1"/>
</dbReference>
<dbReference type="Proteomes" id="UP000015453">
    <property type="component" value="Unassembled WGS sequence"/>
</dbReference>